<proteinExistence type="predicted"/>
<dbReference type="EMBL" id="PVWG01000051">
    <property type="protein sequence ID" value="PSB15903.1"/>
    <property type="molecule type" value="Genomic_DNA"/>
</dbReference>
<dbReference type="AlphaFoldDB" id="A0A2T1D5W8"/>
<organism evidence="1 2">
    <name type="scientific">Phormidesmis priestleyi ULC007</name>
    <dbReference type="NCBI Taxonomy" id="1920490"/>
    <lineage>
        <taxon>Bacteria</taxon>
        <taxon>Bacillati</taxon>
        <taxon>Cyanobacteriota</taxon>
        <taxon>Cyanophyceae</taxon>
        <taxon>Leptolyngbyales</taxon>
        <taxon>Leptolyngbyaceae</taxon>
        <taxon>Phormidesmis</taxon>
    </lineage>
</organism>
<evidence type="ECO:0000313" key="2">
    <source>
        <dbReference type="Proteomes" id="UP000238634"/>
    </source>
</evidence>
<dbReference type="OrthoDB" id="532149at2"/>
<gene>
    <name evidence="1" type="ORF">C7B65_23320</name>
</gene>
<dbReference type="STRING" id="1920490.GCA_001895925_02761"/>
<dbReference type="Proteomes" id="UP000238634">
    <property type="component" value="Unassembled WGS sequence"/>
</dbReference>
<evidence type="ECO:0000313" key="1">
    <source>
        <dbReference type="EMBL" id="PSB15903.1"/>
    </source>
</evidence>
<protein>
    <submittedName>
        <fullName evidence="1">Uncharacterized protein</fullName>
    </submittedName>
</protein>
<keyword evidence="2" id="KW-1185">Reference proteome</keyword>
<reference evidence="1 2" key="2">
    <citation type="submission" date="2018-03" db="EMBL/GenBank/DDBJ databases">
        <title>The ancient ancestry and fast evolution of plastids.</title>
        <authorList>
            <person name="Moore K.R."/>
            <person name="Magnabosco C."/>
            <person name="Momper L."/>
            <person name="Gold D.A."/>
            <person name="Bosak T."/>
            <person name="Fournier G.P."/>
        </authorList>
    </citation>
    <scope>NUCLEOTIDE SEQUENCE [LARGE SCALE GENOMIC DNA]</scope>
    <source>
        <strain evidence="1 2">ULC007</strain>
    </source>
</reference>
<accession>A0A2T1D5W8</accession>
<reference evidence="1 2" key="1">
    <citation type="submission" date="2018-02" db="EMBL/GenBank/DDBJ databases">
        <authorList>
            <person name="Cohen D.B."/>
            <person name="Kent A.D."/>
        </authorList>
    </citation>
    <scope>NUCLEOTIDE SEQUENCE [LARGE SCALE GENOMIC DNA]</scope>
    <source>
        <strain evidence="1 2">ULC007</strain>
    </source>
</reference>
<comment type="caution">
    <text evidence="1">The sequence shown here is derived from an EMBL/GenBank/DDBJ whole genome shotgun (WGS) entry which is preliminary data.</text>
</comment>
<name>A0A2T1D5W8_9CYAN</name>
<dbReference type="RefSeq" id="WP_073074896.1">
    <property type="nucleotide sequence ID" value="NZ_MPPI01000050.1"/>
</dbReference>
<sequence length="123" mass="13698">MTDQIELTIDFQDSTSIAKQEKLTQTVWEQIKKMPGVKVDRVVDPNPPEGSRAIGAFLWGLLQAEVSTKSVKTLFGFLGDRLGDKPIKGKAKFSDGREFEFEASSRAELLAAEETIQRLAQIK</sequence>